<comment type="caution">
    <text evidence="1">The sequence shown here is derived from an EMBL/GenBank/DDBJ whole genome shotgun (WGS) entry which is preliminary data.</text>
</comment>
<keyword evidence="2" id="KW-1185">Reference proteome</keyword>
<sequence length="176" mass="19974">MIDPSTPTNISPRRRFTEPVSPDPSHRRLSSSLRRVTSTTGKSIKRLFRNGSLRRKHSSEDYQASESASPHTISGGDRMHLRRYHSERRPSSSHSNRSVRSIFSAARKLFHRHDTDEFAGPMFYDPITGDATPVMDARVAILEQARAVPGTQNAEEVRRVSEESVATSPQNRERHR</sequence>
<evidence type="ECO:0000313" key="1">
    <source>
        <dbReference type="EMBL" id="KAJ1943254.1"/>
    </source>
</evidence>
<gene>
    <name evidence="1" type="ORF">FBU59_002966</name>
</gene>
<dbReference type="EMBL" id="JANBPW010001752">
    <property type="protein sequence ID" value="KAJ1943254.1"/>
    <property type="molecule type" value="Genomic_DNA"/>
</dbReference>
<organism evidence="1 2">
    <name type="scientific">Linderina macrospora</name>
    <dbReference type="NCBI Taxonomy" id="4868"/>
    <lineage>
        <taxon>Eukaryota</taxon>
        <taxon>Fungi</taxon>
        <taxon>Fungi incertae sedis</taxon>
        <taxon>Zoopagomycota</taxon>
        <taxon>Kickxellomycotina</taxon>
        <taxon>Kickxellomycetes</taxon>
        <taxon>Kickxellales</taxon>
        <taxon>Kickxellaceae</taxon>
        <taxon>Linderina</taxon>
    </lineage>
</organism>
<protein>
    <submittedName>
        <fullName evidence="1">Uncharacterized protein</fullName>
    </submittedName>
</protein>
<name>A0ACC1J9U7_9FUNG</name>
<reference evidence="1" key="1">
    <citation type="submission" date="2022-07" db="EMBL/GenBank/DDBJ databases">
        <title>Phylogenomic reconstructions and comparative analyses of Kickxellomycotina fungi.</title>
        <authorList>
            <person name="Reynolds N.K."/>
            <person name="Stajich J.E."/>
            <person name="Barry K."/>
            <person name="Grigoriev I.V."/>
            <person name="Crous P."/>
            <person name="Smith M.E."/>
        </authorList>
    </citation>
    <scope>NUCLEOTIDE SEQUENCE</scope>
    <source>
        <strain evidence="1">NRRL 5244</strain>
    </source>
</reference>
<proteinExistence type="predicted"/>
<accession>A0ACC1J9U7</accession>
<evidence type="ECO:0000313" key="2">
    <source>
        <dbReference type="Proteomes" id="UP001150603"/>
    </source>
</evidence>
<dbReference type="Proteomes" id="UP001150603">
    <property type="component" value="Unassembled WGS sequence"/>
</dbReference>
<feature type="non-terminal residue" evidence="1">
    <location>
        <position position="176"/>
    </location>
</feature>